<feature type="region of interest" description="Disordered" evidence="1">
    <location>
        <begin position="36"/>
        <end position="107"/>
    </location>
</feature>
<evidence type="ECO:0000313" key="2">
    <source>
        <dbReference type="EMBL" id="KNE61842.1"/>
    </source>
</evidence>
<sequence length="107" mass="11753">MPEVVPRNLGRTASRSLCASRGQAVALRLFGVRGRARPRSRCLGNQETESATSAHRRPYLRSRSPPLGRASVRGLFSPARFEHDPTVLVQSSSTTNPTPLHHGQDRV</sequence>
<keyword evidence="3" id="KW-1185">Reference proteome</keyword>
<evidence type="ECO:0000313" key="3">
    <source>
        <dbReference type="Proteomes" id="UP000054350"/>
    </source>
</evidence>
<organism evidence="2 3">
    <name type="scientific">Allomyces macrogynus (strain ATCC 38327)</name>
    <name type="common">Allomyces javanicus var. macrogynus</name>
    <dbReference type="NCBI Taxonomy" id="578462"/>
    <lineage>
        <taxon>Eukaryota</taxon>
        <taxon>Fungi</taxon>
        <taxon>Fungi incertae sedis</taxon>
        <taxon>Blastocladiomycota</taxon>
        <taxon>Blastocladiomycetes</taxon>
        <taxon>Blastocladiales</taxon>
        <taxon>Blastocladiaceae</taxon>
        <taxon>Allomyces</taxon>
    </lineage>
</organism>
<name>A0A0L0SHB5_ALLM3</name>
<dbReference type="AlphaFoldDB" id="A0A0L0SHB5"/>
<protein>
    <submittedName>
        <fullName evidence="2">Uncharacterized protein</fullName>
    </submittedName>
</protein>
<dbReference type="EMBL" id="GG745339">
    <property type="protein sequence ID" value="KNE61842.1"/>
    <property type="molecule type" value="Genomic_DNA"/>
</dbReference>
<reference evidence="2 3" key="1">
    <citation type="submission" date="2009-11" db="EMBL/GenBank/DDBJ databases">
        <title>Annotation of Allomyces macrogynus ATCC 38327.</title>
        <authorList>
            <consortium name="The Broad Institute Genome Sequencing Platform"/>
            <person name="Russ C."/>
            <person name="Cuomo C."/>
            <person name="Burger G."/>
            <person name="Gray M.W."/>
            <person name="Holland P.W.H."/>
            <person name="King N."/>
            <person name="Lang F.B.F."/>
            <person name="Roger A.J."/>
            <person name="Ruiz-Trillo I."/>
            <person name="Young S.K."/>
            <person name="Zeng Q."/>
            <person name="Gargeya S."/>
            <person name="Fitzgerald M."/>
            <person name="Haas B."/>
            <person name="Abouelleil A."/>
            <person name="Alvarado L."/>
            <person name="Arachchi H.M."/>
            <person name="Berlin A."/>
            <person name="Chapman S.B."/>
            <person name="Gearin G."/>
            <person name="Goldberg J."/>
            <person name="Griggs A."/>
            <person name="Gujja S."/>
            <person name="Hansen M."/>
            <person name="Heiman D."/>
            <person name="Howarth C."/>
            <person name="Larimer J."/>
            <person name="Lui A."/>
            <person name="MacDonald P.J.P."/>
            <person name="McCowen C."/>
            <person name="Montmayeur A."/>
            <person name="Murphy C."/>
            <person name="Neiman D."/>
            <person name="Pearson M."/>
            <person name="Priest M."/>
            <person name="Roberts A."/>
            <person name="Saif S."/>
            <person name="Shea T."/>
            <person name="Sisk P."/>
            <person name="Stolte C."/>
            <person name="Sykes S."/>
            <person name="Wortman J."/>
            <person name="Nusbaum C."/>
            <person name="Birren B."/>
        </authorList>
    </citation>
    <scope>NUCLEOTIDE SEQUENCE [LARGE SCALE GENOMIC DNA]</scope>
    <source>
        <strain evidence="2 3">ATCC 38327</strain>
    </source>
</reference>
<evidence type="ECO:0000256" key="1">
    <source>
        <dbReference type="SAM" id="MobiDB-lite"/>
    </source>
</evidence>
<dbReference type="Proteomes" id="UP000054350">
    <property type="component" value="Unassembled WGS sequence"/>
</dbReference>
<proteinExistence type="predicted"/>
<gene>
    <name evidence="2" type="ORF">AMAG_07118</name>
</gene>
<dbReference type="VEuPathDB" id="FungiDB:AMAG_07118"/>
<reference evidence="3" key="2">
    <citation type="submission" date="2009-11" db="EMBL/GenBank/DDBJ databases">
        <title>The Genome Sequence of Allomyces macrogynus strain ATCC 38327.</title>
        <authorList>
            <consortium name="The Broad Institute Genome Sequencing Platform"/>
            <person name="Russ C."/>
            <person name="Cuomo C."/>
            <person name="Shea T."/>
            <person name="Young S.K."/>
            <person name="Zeng Q."/>
            <person name="Koehrsen M."/>
            <person name="Haas B."/>
            <person name="Borodovsky M."/>
            <person name="Guigo R."/>
            <person name="Alvarado L."/>
            <person name="Berlin A."/>
            <person name="Borenstein D."/>
            <person name="Chen Z."/>
            <person name="Engels R."/>
            <person name="Freedman E."/>
            <person name="Gellesch M."/>
            <person name="Goldberg J."/>
            <person name="Griggs A."/>
            <person name="Gujja S."/>
            <person name="Heiman D."/>
            <person name="Hepburn T."/>
            <person name="Howarth C."/>
            <person name="Jen D."/>
            <person name="Larson L."/>
            <person name="Lewis B."/>
            <person name="Mehta T."/>
            <person name="Park D."/>
            <person name="Pearson M."/>
            <person name="Roberts A."/>
            <person name="Saif S."/>
            <person name="Shenoy N."/>
            <person name="Sisk P."/>
            <person name="Stolte C."/>
            <person name="Sykes S."/>
            <person name="Walk T."/>
            <person name="White J."/>
            <person name="Yandava C."/>
            <person name="Burger G."/>
            <person name="Gray M.W."/>
            <person name="Holland P.W.H."/>
            <person name="King N."/>
            <person name="Lang F.B.F."/>
            <person name="Roger A.J."/>
            <person name="Ruiz-Trillo I."/>
            <person name="Lander E."/>
            <person name="Nusbaum C."/>
        </authorList>
    </citation>
    <scope>NUCLEOTIDE SEQUENCE [LARGE SCALE GENOMIC DNA]</scope>
    <source>
        <strain evidence="3">ATCC 38327</strain>
    </source>
</reference>
<feature type="compositionally biased region" description="Polar residues" evidence="1">
    <location>
        <begin position="88"/>
        <end position="98"/>
    </location>
</feature>
<feature type="compositionally biased region" description="Polar residues" evidence="1">
    <location>
        <begin position="43"/>
        <end position="53"/>
    </location>
</feature>
<accession>A0A0L0SHB5</accession>